<organism evidence="1 2">
    <name type="scientific">Orchesella dallaii</name>
    <dbReference type="NCBI Taxonomy" id="48710"/>
    <lineage>
        <taxon>Eukaryota</taxon>
        <taxon>Metazoa</taxon>
        <taxon>Ecdysozoa</taxon>
        <taxon>Arthropoda</taxon>
        <taxon>Hexapoda</taxon>
        <taxon>Collembola</taxon>
        <taxon>Entomobryomorpha</taxon>
        <taxon>Entomobryoidea</taxon>
        <taxon>Orchesellidae</taxon>
        <taxon>Orchesellinae</taxon>
        <taxon>Orchesella</taxon>
    </lineage>
</organism>
<evidence type="ECO:0000313" key="1">
    <source>
        <dbReference type="EMBL" id="CAL8075977.1"/>
    </source>
</evidence>
<dbReference type="Proteomes" id="UP001642540">
    <property type="component" value="Unassembled WGS sequence"/>
</dbReference>
<proteinExistence type="predicted"/>
<protein>
    <submittedName>
        <fullName evidence="1">Uncharacterized protein</fullName>
    </submittedName>
</protein>
<accession>A0ABP1PUL0</accession>
<sequence>MPPTAVIPNSETIDLTLPTSTKRSAIGSWQSRTVPPIPVIPNAGSTITEEVLNSTGVPPSTVTLRRQPVFIGNMNRPQSAQRQPQKPTTSRPVYRIIDPFVKETPVSFTVYNKSAGSAVMKLVPSKKNASSVLSTEHYNATEVNVSTVIKPLLHTTVTIKSIVELELEISELIGATNTTCATTTNSAIEPKSMNMALLKGHSFFDIVDGAVNCNKTIPIVFEPTLNRSQE</sequence>
<gene>
    <name evidence="1" type="ORF">ODALV1_LOCUS3330</name>
</gene>
<evidence type="ECO:0000313" key="2">
    <source>
        <dbReference type="Proteomes" id="UP001642540"/>
    </source>
</evidence>
<name>A0ABP1PUL0_9HEXA</name>
<keyword evidence="2" id="KW-1185">Reference proteome</keyword>
<dbReference type="EMBL" id="CAXLJM020000009">
    <property type="protein sequence ID" value="CAL8075977.1"/>
    <property type="molecule type" value="Genomic_DNA"/>
</dbReference>
<comment type="caution">
    <text evidence="1">The sequence shown here is derived from an EMBL/GenBank/DDBJ whole genome shotgun (WGS) entry which is preliminary data.</text>
</comment>
<reference evidence="1 2" key="1">
    <citation type="submission" date="2024-08" db="EMBL/GenBank/DDBJ databases">
        <authorList>
            <person name="Cucini C."/>
            <person name="Frati F."/>
        </authorList>
    </citation>
    <scope>NUCLEOTIDE SEQUENCE [LARGE SCALE GENOMIC DNA]</scope>
</reference>